<dbReference type="PANTHER" id="PTHR21661:SF35">
    <property type="entry name" value="EPOXIDE HYDROLASE"/>
    <property type="match status" value="1"/>
</dbReference>
<dbReference type="InterPro" id="IPR016292">
    <property type="entry name" value="Epoxide_hydrolase"/>
</dbReference>
<dbReference type="SUPFAM" id="SSF53474">
    <property type="entry name" value="alpha/beta-Hydrolases"/>
    <property type="match status" value="1"/>
</dbReference>
<evidence type="ECO:0000313" key="6">
    <source>
        <dbReference type="EMBL" id="KIX05625.1"/>
    </source>
</evidence>
<dbReference type="InterPro" id="IPR000639">
    <property type="entry name" value="Epox_hydrolase-like"/>
</dbReference>
<evidence type="ECO:0000256" key="4">
    <source>
        <dbReference type="PIRSR" id="PIRSR001112-1"/>
    </source>
</evidence>
<evidence type="ECO:0000313" key="7">
    <source>
        <dbReference type="Proteomes" id="UP000053617"/>
    </source>
</evidence>
<evidence type="ECO:0000256" key="3">
    <source>
        <dbReference type="ARBA" id="ARBA00022801"/>
    </source>
</evidence>
<dbReference type="AlphaFoldDB" id="A0A0D2J930"/>
<dbReference type="GO" id="GO:0097176">
    <property type="term" value="P:epoxide metabolic process"/>
    <property type="evidence" value="ECO:0007669"/>
    <property type="project" value="TreeGrafter"/>
</dbReference>
<dbReference type="PANTHER" id="PTHR21661">
    <property type="entry name" value="EPOXIDE HYDROLASE 1-RELATED"/>
    <property type="match status" value="1"/>
</dbReference>
<dbReference type="RefSeq" id="XP_013272761.1">
    <property type="nucleotide sequence ID" value="XM_013417307.1"/>
</dbReference>
<dbReference type="OrthoDB" id="7130006at2759"/>
<dbReference type="PIRSF" id="PIRSF001112">
    <property type="entry name" value="Epoxide_hydrolase"/>
    <property type="match status" value="1"/>
</dbReference>
<sequence length="406" mass="45956">MFIPEPFQIDVPQSKIERVKQRLLLTDWPDEIPLQEPWSRGAPLSEVQKLADYWVNQFDWRAQERRLNRYPQFTADVNIEGFGTYNVHFLHQKSTVKGAIPLLFLHGWPGSFIEVTKMLPALVEGARESPAFHVVAPSMIDYGFSQGNTKEGFTLDQQAEACHQVMQGLGYTEYVVQGGDIGYYLGRFIAWRYPKACKAMHTNMAQPPTPDSTKHADLLAKIECAGGLSEVDQAALAGTQLWAADGMAYALLHTTRPQTIGYCLADSPVGLLAWIYEKLAAWTDDYPWSPDEVLTWVCLYQFSRAGPAAPQRLYLEMARRKPIPADQQASHYLAVPLGVSRFKKEILRLPLAWNETLGPIVLQKDYEFGGHFAAWECPDILVSDLRQMFAKDGPVRFETRLHELPQ</sequence>
<dbReference type="InterPro" id="IPR029058">
    <property type="entry name" value="AB_hydrolase_fold"/>
</dbReference>
<dbReference type="STRING" id="1442369.A0A0D2J930"/>
<dbReference type="GO" id="GO:0004301">
    <property type="term" value="F:epoxide hydrolase activity"/>
    <property type="evidence" value="ECO:0007669"/>
    <property type="project" value="TreeGrafter"/>
</dbReference>
<gene>
    <name evidence="6" type="ORF">Z518_03597</name>
</gene>
<reference evidence="6 7" key="1">
    <citation type="submission" date="2015-01" db="EMBL/GenBank/DDBJ databases">
        <title>The Genome Sequence of Rhinocladiella mackenzie CBS 650.93.</title>
        <authorList>
            <consortium name="The Broad Institute Genomics Platform"/>
            <person name="Cuomo C."/>
            <person name="de Hoog S."/>
            <person name="Gorbushina A."/>
            <person name="Stielow B."/>
            <person name="Teixiera M."/>
            <person name="Abouelleil A."/>
            <person name="Chapman S.B."/>
            <person name="Priest M."/>
            <person name="Young S.K."/>
            <person name="Wortman J."/>
            <person name="Nusbaum C."/>
            <person name="Birren B."/>
        </authorList>
    </citation>
    <scope>NUCLEOTIDE SEQUENCE [LARGE SCALE GENOMIC DNA]</scope>
    <source>
        <strain evidence="6 7">CBS 650.93</strain>
    </source>
</reference>
<evidence type="ECO:0000256" key="1">
    <source>
        <dbReference type="ARBA" id="ARBA00010088"/>
    </source>
</evidence>
<name>A0A0D2J930_9EURO</name>
<evidence type="ECO:0000256" key="2">
    <source>
        <dbReference type="ARBA" id="ARBA00022797"/>
    </source>
</evidence>
<accession>A0A0D2J930</accession>
<proteinExistence type="inferred from homology"/>
<dbReference type="PRINTS" id="PR00412">
    <property type="entry name" value="EPOXHYDRLASE"/>
</dbReference>
<feature type="active site" description="Proton donor" evidence="4">
    <location>
        <position position="314"/>
    </location>
</feature>
<keyword evidence="7" id="KW-1185">Reference proteome</keyword>
<dbReference type="Gene3D" id="3.40.50.1820">
    <property type="entry name" value="alpha/beta hydrolase"/>
    <property type="match status" value="1"/>
</dbReference>
<feature type="active site" description="Nucleophile" evidence="4">
    <location>
        <position position="180"/>
    </location>
</feature>
<dbReference type="VEuPathDB" id="FungiDB:Z518_03597"/>
<dbReference type="Pfam" id="PF06441">
    <property type="entry name" value="EHN"/>
    <property type="match status" value="1"/>
</dbReference>
<keyword evidence="2" id="KW-0058">Aromatic hydrocarbons catabolism</keyword>
<keyword evidence="3" id="KW-0378">Hydrolase</keyword>
<feature type="active site" description="Proton acceptor" evidence="4">
    <location>
        <position position="371"/>
    </location>
</feature>
<dbReference type="InterPro" id="IPR010497">
    <property type="entry name" value="Epoxide_hydro_N"/>
</dbReference>
<feature type="domain" description="Epoxide hydrolase N-terminal" evidence="5">
    <location>
        <begin position="5"/>
        <end position="115"/>
    </location>
</feature>
<dbReference type="HOGENOM" id="CLU_019414_0_2_1"/>
<organism evidence="6 7">
    <name type="scientific">Rhinocladiella mackenziei CBS 650.93</name>
    <dbReference type="NCBI Taxonomy" id="1442369"/>
    <lineage>
        <taxon>Eukaryota</taxon>
        <taxon>Fungi</taxon>
        <taxon>Dikarya</taxon>
        <taxon>Ascomycota</taxon>
        <taxon>Pezizomycotina</taxon>
        <taxon>Eurotiomycetes</taxon>
        <taxon>Chaetothyriomycetidae</taxon>
        <taxon>Chaetothyriales</taxon>
        <taxon>Herpotrichiellaceae</taxon>
        <taxon>Rhinocladiella</taxon>
    </lineage>
</organism>
<comment type="similarity">
    <text evidence="1">Belongs to the peptidase S33 family.</text>
</comment>
<evidence type="ECO:0000259" key="5">
    <source>
        <dbReference type="Pfam" id="PF06441"/>
    </source>
</evidence>
<dbReference type="EMBL" id="KN847477">
    <property type="protein sequence ID" value="KIX05625.1"/>
    <property type="molecule type" value="Genomic_DNA"/>
</dbReference>
<protein>
    <recommendedName>
        <fullName evidence="5">Epoxide hydrolase N-terminal domain-containing protein</fullName>
    </recommendedName>
</protein>
<dbReference type="GeneID" id="25291668"/>
<dbReference type="Proteomes" id="UP000053617">
    <property type="component" value="Unassembled WGS sequence"/>
</dbReference>